<dbReference type="Pfam" id="PF00076">
    <property type="entry name" value="RRM_1"/>
    <property type="match status" value="1"/>
</dbReference>
<comment type="caution">
    <text evidence="2">The sequence shown here is derived from an EMBL/GenBank/DDBJ whole genome shotgun (WGS) entry which is preliminary data.</text>
</comment>
<evidence type="ECO:0000313" key="2">
    <source>
        <dbReference type="EMBL" id="KAF8405354.1"/>
    </source>
</evidence>
<proteinExistence type="predicted"/>
<dbReference type="InterPro" id="IPR000504">
    <property type="entry name" value="RRM_dom"/>
</dbReference>
<dbReference type="AlphaFoldDB" id="A0A834ZCG9"/>
<protein>
    <recommendedName>
        <fullName evidence="1">RRM domain-containing protein</fullName>
    </recommendedName>
</protein>
<feature type="domain" description="RRM" evidence="1">
    <location>
        <begin position="11"/>
        <end position="40"/>
    </location>
</feature>
<accession>A0A834ZCG9</accession>
<evidence type="ECO:0000313" key="3">
    <source>
        <dbReference type="Proteomes" id="UP000655225"/>
    </source>
</evidence>
<dbReference type="SUPFAM" id="SSF54928">
    <property type="entry name" value="RNA-binding domain, RBD"/>
    <property type="match status" value="1"/>
</dbReference>
<reference evidence="2 3" key="1">
    <citation type="submission" date="2020-04" db="EMBL/GenBank/DDBJ databases">
        <title>Plant Genome Project.</title>
        <authorList>
            <person name="Zhang R.-G."/>
        </authorList>
    </citation>
    <scope>NUCLEOTIDE SEQUENCE [LARGE SCALE GENOMIC DNA]</scope>
    <source>
        <strain evidence="2">YNK0</strain>
        <tissue evidence="2">Leaf</tissue>
    </source>
</reference>
<sequence length="54" mass="6079">MESAEVEYRCFVGGLAWTTDDQSLERAFSSFGEIINSQVRSCICRGCIGSIRLW</sequence>
<dbReference type="Gene3D" id="3.30.70.330">
    <property type="match status" value="1"/>
</dbReference>
<dbReference type="OrthoDB" id="439808at2759"/>
<name>A0A834ZCG9_TETSI</name>
<dbReference type="EMBL" id="JABCRI010000006">
    <property type="protein sequence ID" value="KAF8405354.1"/>
    <property type="molecule type" value="Genomic_DNA"/>
</dbReference>
<dbReference type="InterPro" id="IPR035979">
    <property type="entry name" value="RBD_domain_sf"/>
</dbReference>
<gene>
    <name evidence="2" type="ORF">HHK36_010258</name>
</gene>
<dbReference type="OMA" id="QVRSCIC"/>
<dbReference type="InterPro" id="IPR012677">
    <property type="entry name" value="Nucleotide-bd_a/b_plait_sf"/>
</dbReference>
<organism evidence="2 3">
    <name type="scientific">Tetracentron sinense</name>
    <name type="common">Spur-leaf</name>
    <dbReference type="NCBI Taxonomy" id="13715"/>
    <lineage>
        <taxon>Eukaryota</taxon>
        <taxon>Viridiplantae</taxon>
        <taxon>Streptophyta</taxon>
        <taxon>Embryophyta</taxon>
        <taxon>Tracheophyta</taxon>
        <taxon>Spermatophyta</taxon>
        <taxon>Magnoliopsida</taxon>
        <taxon>Trochodendrales</taxon>
        <taxon>Trochodendraceae</taxon>
        <taxon>Tetracentron</taxon>
    </lineage>
</organism>
<dbReference type="GO" id="GO:0003723">
    <property type="term" value="F:RNA binding"/>
    <property type="evidence" value="ECO:0007669"/>
    <property type="project" value="InterPro"/>
</dbReference>
<keyword evidence="3" id="KW-1185">Reference proteome</keyword>
<evidence type="ECO:0000259" key="1">
    <source>
        <dbReference type="Pfam" id="PF00076"/>
    </source>
</evidence>
<dbReference type="Proteomes" id="UP000655225">
    <property type="component" value="Unassembled WGS sequence"/>
</dbReference>